<dbReference type="InParanoid" id="G3IFF0"/>
<sequence length="68" mass="7865">MRMADFWLTEKVLIPKLFKVLAPRFQDQNGGYKRMLHIPNSKLMELLSGQMAFSLAIKHGLSLTENFI</sequence>
<accession>G3IFF0</accession>
<evidence type="ECO:0000256" key="1">
    <source>
        <dbReference type="ARBA" id="ARBA00035290"/>
    </source>
</evidence>
<dbReference type="Gene3D" id="3.90.1030.10">
    <property type="entry name" value="Ribosomal protein L17"/>
    <property type="match status" value="1"/>
</dbReference>
<dbReference type="STRING" id="10029.G3IFF0"/>
<dbReference type="GO" id="GO:0005840">
    <property type="term" value="C:ribosome"/>
    <property type="evidence" value="ECO:0007669"/>
    <property type="project" value="UniProtKB-KW"/>
</dbReference>
<keyword evidence="3" id="KW-0689">Ribosomal protein</keyword>
<protein>
    <recommendedName>
        <fullName evidence="1">Large ribosomal subunit protein bL17m</fullName>
    </recommendedName>
    <alternativeName>
        <fullName evidence="2">39S ribosomal protein L17, mitochondrial</fullName>
    </alternativeName>
</protein>
<gene>
    <name evidence="3" type="ORF">I79_022472</name>
</gene>
<evidence type="ECO:0000256" key="2">
    <source>
        <dbReference type="ARBA" id="ARBA00035413"/>
    </source>
</evidence>
<dbReference type="AlphaFoldDB" id="G3IFF0"/>
<dbReference type="EMBL" id="JH002375">
    <property type="protein sequence ID" value="EGW00915.1"/>
    <property type="molecule type" value="Genomic_DNA"/>
</dbReference>
<evidence type="ECO:0000313" key="4">
    <source>
        <dbReference type="Proteomes" id="UP000001075"/>
    </source>
</evidence>
<proteinExistence type="predicted"/>
<dbReference type="InterPro" id="IPR036373">
    <property type="entry name" value="Ribosomal_bL17_sf"/>
</dbReference>
<name>G3IFF0_CRIGR</name>
<dbReference type="Proteomes" id="UP000001075">
    <property type="component" value="Unassembled WGS sequence"/>
</dbReference>
<dbReference type="GO" id="GO:0006412">
    <property type="term" value="P:translation"/>
    <property type="evidence" value="ECO:0007669"/>
    <property type="project" value="InterPro"/>
</dbReference>
<reference evidence="4" key="1">
    <citation type="journal article" date="2011" name="Nat. Biotechnol.">
        <title>The genomic sequence of the Chinese hamster ovary (CHO)-K1 cell line.</title>
        <authorList>
            <person name="Xu X."/>
            <person name="Nagarajan H."/>
            <person name="Lewis N.E."/>
            <person name="Pan S."/>
            <person name="Cai Z."/>
            <person name="Liu X."/>
            <person name="Chen W."/>
            <person name="Xie M."/>
            <person name="Wang W."/>
            <person name="Hammond S."/>
            <person name="Andersen M.R."/>
            <person name="Neff N."/>
            <person name="Passarelli B."/>
            <person name="Koh W."/>
            <person name="Fan H.C."/>
            <person name="Wang J."/>
            <person name="Gui Y."/>
            <person name="Lee K.H."/>
            <person name="Betenbaugh M.J."/>
            <person name="Quake S.R."/>
            <person name="Famili I."/>
            <person name="Palsson B.O."/>
            <person name="Wang J."/>
        </authorList>
    </citation>
    <scope>NUCLEOTIDE SEQUENCE [LARGE SCALE GENOMIC DNA]</scope>
    <source>
        <strain evidence="4">CHO K1 cell line</strain>
    </source>
</reference>
<keyword evidence="3" id="KW-0687">Ribonucleoprotein</keyword>
<evidence type="ECO:0000313" key="3">
    <source>
        <dbReference type="EMBL" id="EGW00915.1"/>
    </source>
</evidence>
<dbReference type="InterPro" id="IPR000456">
    <property type="entry name" value="Ribosomal_bL17"/>
</dbReference>
<dbReference type="GO" id="GO:0003735">
    <property type="term" value="F:structural constituent of ribosome"/>
    <property type="evidence" value="ECO:0007669"/>
    <property type="project" value="InterPro"/>
</dbReference>
<dbReference type="SUPFAM" id="SSF64263">
    <property type="entry name" value="Prokaryotic ribosomal protein L17"/>
    <property type="match status" value="1"/>
</dbReference>
<organism evidence="3 4">
    <name type="scientific">Cricetulus griseus</name>
    <name type="common">Chinese hamster</name>
    <name type="synonym">Cricetulus barabensis griseus</name>
    <dbReference type="NCBI Taxonomy" id="10029"/>
    <lineage>
        <taxon>Eukaryota</taxon>
        <taxon>Metazoa</taxon>
        <taxon>Chordata</taxon>
        <taxon>Craniata</taxon>
        <taxon>Vertebrata</taxon>
        <taxon>Euteleostomi</taxon>
        <taxon>Mammalia</taxon>
        <taxon>Eutheria</taxon>
        <taxon>Euarchontoglires</taxon>
        <taxon>Glires</taxon>
        <taxon>Rodentia</taxon>
        <taxon>Myomorpha</taxon>
        <taxon>Muroidea</taxon>
        <taxon>Cricetidae</taxon>
        <taxon>Cricetinae</taxon>
        <taxon>Cricetulus</taxon>
    </lineage>
</organism>
<dbReference type="Pfam" id="PF01196">
    <property type="entry name" value="Ribosomal_L17"/>
    <property type="match status" value="1"/>
</dbReference>